<dbReference type="InterPro" id="IPR029021">
    <property type="entry name" value="Prot-tyrosine_phosphatase-like"/>
</dbReference>
<keyword evidence="2" id="KW-0378">Hydrolase</keyword>
<keyword evidence="4" id="KW-1185">Reference proteome</keyword>
<dbReference type="Gene3D" id="1.10.4080.10">
    <property type="entry name" value="ADP-ribosylation/Crystallin J1"/>
    <property type="match status" value="1"/>
</dbReference>
<evidence type="ECO:0000256" key="1">
    <source>
        <dbReference type="ARBA" id="ARBA00010702"/>
    </source>
</evidence>
<protein>
    <submittedName>
        <fullName evidence="3">ADP-ribosylglycohydrolase family protein</fullName>
    </submittedName>
</protein>
<dbReference type="Proteomes" id="UP001163203">
    <property type="component" value="Chromosome"/>
</dbReference>
<dbReference type="SUPFAM" id="SSF101478">
    <property type="entry name" value="ADP-ribosylglycohydrolase"/>
    <property type="match status" value="1"/>
</dbReference>
<dbReference type="PANTHER" id="PTHR16222">
    <property type="entry name" value="ADP-RIBOSYLGLYCOHYDROLASE"/>
    <property type="match status" value="1"/>
</dbReference>
<dbReference type="PANTHER" id="PTHR16222:SF24">
    <property type="entry name" value="ADP-RIBOSYLHYDROLASE ARH3"/>
    <property type="match status" value="1"/>
</dbReference>
<dbReference type="InterPro" id="IPR036705">
    <property type="entry name" value="Ribosyl_crysJ1_sf"/>
</dbReference>
<gene>
    <name evidence="3" type="ORF">ORV05_12360</name>
</gene>
<dbReference type="InterPro" id="IPR050792">
    <property type="entry name" value="ADP-ribosylglycohydrolase"/>
</dbReference>
<evidence type="ECO:0000256" key="2">
    <source>
        <dbReference type="ARBA" id="ARBA00022801"/>
    </source>
</evidence>
<sequence>MRRLNARQADRAAGALLGAAVADALGVPYEYGSRPLEEQPRMHGGGLGGYAPGQWSDDTEMTVCLARVAATGLDLRTEDALNAIADGFRGWYADDPPDIGTQTRRVLGEAAGRGGTAADLTGIAARLHAETGRTGGNGSLMRTAPVALAHLGDPAAIAGAARAVSALTHHDPVAGDACVLWCSAIEHAVRTGTLDVRSGLPHVDAAFWGPLLDQAERVGPEHYAGNNGWVVAALLAAWSAVSRASSYVDGVVRAVDGGGDTDTVAAIAGALLGARYGGSLVPARWRRLVHGWPGLRARDLVRLALLTAEGGGTDADGWPSAPVIPSYAGVPEIVRAHPDDGGVLLGSVGALRPGVADAVVSLCRLGGKQVPVTEDPRDHVEFWLVDQEDANNDVAAVVADAAEMVKTLREEGKSVFVHCVHAQTRTPLVAAAYGSLVTGSSFTESLRRVRNVLPAASPRSSLVRLLRQAHDGRGLDG</sequence>
<dbReference type="EMBL" id="CP113836">
    <property type="protein sequence ID" value="WAL68524.1"/>
    <property type="molecule type" value="Genomic_DNA"/>
</dbReference>
<dbReference type="RefSeq" id="WP_268758618.1">
    <property type="nucleotide sequence ID" value="NZ_CP113836.1"/>
</dbReference>
<dbReference type="SUPFAM" id="SSF52799">
    <property type="entry name" value="(Phosphotyrosine protein) phosphatases II"/>
    <property type="match status" value="1"/>
</dbReference>
<organism evidence="3 4">
    <name type="scientific">Amycolatopsis cynarae</name>
    <dbReference type="NCBI Taxonomy" id="2995223"/>
    <lineage>
        <taxon>Bacteria</taxon>
        <taxon>Bacillati</taxon>
        <taxon>Actinomycetota</taxon>
        <taxon>Actinomycetes</taxon>
        <taxon>Pseudonocardiales</taxon>
        <taxon>Pseudonocardiaceae</taxon>
        <taxon>Amycolatopsis</taxon>
    </lineage>
</organism>
<accession>A0ABY7B857</accession>
<proteinExistence type="inferred from homology"/>
<dbReference type="Pfam" id="PF03747">
    <property type="entry name" value="ADP_ribosyl_GH"/>
    <property type="match status" value="1"/>
</dbReference>
<dbReference type="Gene3D" id="3.90.190.10">
    <property type="entry name" value="Protein tyrosine phosphatase superfamily"/>
    <property type="match status" value="1"/>
</dbReference>
<name>A0ABY7B857_9PSEU</name>
<evidence type="ECO:0000313" key="3">
    <source>
        <dbReference type="EMBL" id="WAL68524.1"/>
    </source>
</evidence>
<evidence type="ECO:0000313" key="4">
    <source>
        <dbReference type="Proteomes" id="UP001163203"/>
    </source>
</evidence>
<comment type="similarity">
    <text evidence="1">Belongs to the ADP-ribosylglycohydrolase family.</text>
</comment>
<reference evidence="3" key="1">
    <citation type="submission" date="2022-11" db="EMBL/GenBank/DDBJ databases">
        <authorList>
            <person name="Mo P."/>
        </authorList>
    </citation>
    <scope>NUCLEOTIDE SEQUENCE</scope>
    <source>
        <strain evidence="3">HUAS 11-8</strain>
    </source>
</reference>
<dbReference type="InterPro" id="IPR005502">
    <property type="entry name" value="Ribosyl_crysJ1"/>
</dbReference>